<dbReference type="SUPFAM" id="SSF53300">
    <property type="entry name" value="vWA-like"/>
    <property type="match status" value="1"/>
</dbReference>
<dbReference type="SMART" id="SM00020">
    <property type="entry name" value="Tryp_SPc"/>
    <property type="match status" value="1"/>
</dbReference>
<comment type="subcellular location">
    <subcellularLocation>
        <location evidence="4">Cell surface</location>
    </subcellularLocation>
    <subcellularLocation>
        <location evidence="5">Secreted</location>
    </subcellularLocation>
</comment>
<feature type="domain" description="Peptidase S1" evidence="27">
    <location>
        <begin position="466"/>
        <end position="738"/>
    </location>
</feature>
<dbReference type="Gene3D" id="2.40.10.10">
    <property type="entry name" value="Trypsin-like serine proteases"/>
    <property type="match status" value="2"/>
</dbReference>
<evidence type="ECO:0000256" key="20">
    <source>
        <dbReference type="ARBA" id="ARBA00093302"/>
    </source>
</evidence>
<evidence type="ECO:0000256" key="21">
    <source>
        <dbReference type="ARBA" id="ARBA00093306"/>
    </source>
</evidence>
<dbReference type="GO" id="GO:0006508">
    <property type="term" value="P:proteolysis"/>
    <property type="evidence" value="ECO:0007669"/>
    <property type="project" value="UniProtKB-KW"/>
</dbReference>
<dbReference type="PROSITE" id="PS50923">
    <property type="entry name" value="SUSHI"/>
    <property type="match status" value="3"/>
</dbReference>
<protein>
    <recommendedName>
        <fullName evidence="6">Complement C2</fullName>
    </recommendedName>
    <alternativeName>
        <fullName evidence="19">C3/C5 convertase</fullName>
    </alternativeName>
</protein>
<dbReference type="PROSITE" id="PS50240">
    <property type="entry name" value="TRYPSIN_DOM"/>
    <property type="match status" value="1"/>
</dbReference>
<comment type="function">
    <text evidence="21">Catalytic component of the complement C3 and C5 convertase complexes. Following complement activation, recruited to the surface of pathogens by complement C4b opsonin to form the C3 convertase, or C3b and C4b opsonins to form the C5 convertase. As part of the C3 convertase, cleaves and activate C3 into C3a anaphylatoxin and C3b opsonin, the next components of the complement pathways. As part of the C5 convertase, cleaves and activate C5 into C5a anaphylatoxin and C5b component of the membrane attack complex.</text>
</comment>
<dbReference type="InterPro" id="IPR009003">
    <property type="entry name" value="Peptidase_S1_PA"/>
</dbReference>
<feature type="chain" id="PRO_5035241198" description="Complement C2" evidence="25">
    <location>
        <begin position="28"/>
        <end position="757"/>
    </location>
</feature>
<gene>
    <name evidence="29" type="ORF">GDO78_014689</name>
</gene>
<dbReference type="InterPro" id="IPR001314">
    <property type="entry name" value="Peptidase_S1A"/>
</dbReference>
<keyword evidence="7" id="KW-0964">Secreted</keyword>
<keyword evidence="9 24" id="KW-0768">Sushi</keyword>
<feature type="disulfide bond" evidence="24">
    <location>
        <begin position="188"/>
        <end position="215"/>
    </location>
</feature>
<feature type="non-terminal residue" evidence="29">
    <location>
        <position position="757"/>
    </location>
</feature>
<dbReference type="Pfam" id="PF00084">
    <property type="entry name" value="Sushi"/>
    <property type="match status" value="3"/>
</dbReference>
<evidence type="ECO:0000256" key="2">
    <source>
        <dbReference type="ARBA" id="ARBA00001936"/>
    </source>
</evidence>
<dbReference type="InterPro" id="IPR001254">
    <property type="entry name" value="Trypsin_dom"/>
</dbReference>
<evidence type="ECO:0000256" key="12">
    <source>
        <dbReference type="ARBA" id="ARBA00022737"/>
    </source>
</evidence>
<comment type="subunit">
    <text evidence="22">Serine protease component of the C3 convertase, also named C4bC2b, composed of the serine protease complement C2b and complement C4b. Serine protease component of the C5 convertase, also named C4bC2bC3b, composed of the serine protease complement C2b, complement C3b, as well as complement C4b.</text>
</comment>
<evidence type="ECO:0000256" key="25">
    <source>
        <dbReference type="SAM" id="SignalP"/>
    </source>
</evidence>
<feature type="active site" description="Charge relay system" evidence="23">
    <location>
        <position position="511"/>
    </location>
</feature>
<evidence type="ECO:0000256" key="11">
    <source>
        <dbReference type="ARBA" id="ARBA00022729"/>
    </source>
</evidence>
<name>A0A8J6EEB0_ELECQ</name>
<keyword evidence="12" id="KW-0677">Repeat</keyword>
<dbReference type="InterPro" id="IPR036465">
    <property type="entry name" value="vWFA_dom_sf"/>
</dbReference>
<evidence type="ECO:0000256" key="8">
    <source>
        <dbReference type="ARBA" id="ARBA00022588"/>
    </source>
</evidence>
<dbReference type="GO" id="GO:0009986">
    <property type="term" value="C:cell surface"/>
    <property type="evidence" value="ECO:0007669"/>
    <property type="project" value="UniProtKB-SubCell"/>
</dbReference>
<dbReference type="InterPro" id="IPR000436">
    <property type="entry name" value="Sushi_SCR_CCP_dom"/>
</dbReference>
<comment type="caution">
    <text evidence="24">Lacks conserved residue(s) required for the propagation of feature annotation.</text>
</comment>
<dbReference type="GO" id="GO:0004252">
    <property type="term" value="F:serine-type endopeptidase activity"/>
    <property type="evidence" value="ECO:0007669"/>
    <property type="project" value="UniProtKB-EC"/>
</dbReference>
<dbReference type="GO" id="GO:0009617">
    <property type="term" value="P:response to bacterium"/>
    <property type="evidence" value="ECO:0007669"/>
    <property type="project" value="TreeGrafter"/>
</dbReference>
<evidence type="ECO:0000256" key="16">
    <source>
        <dbReference type="ARBA" id="ARBA00022875"/>
    </source>
</evidence>
<dbReference type="GO" id="GO:0045087">
    <property type="term" value="P:innate immune response"/>
    <property type="evidence" value="ECO:0007669"/>
    <property type="project" value="UniProtKB-KW"/>
</dbReference>
<keyword evidence="18" id="KW-0325">Glycoprotein</keyword>
<dbReference type="InterPro" id="IPR035976">
    <property type="entry name" value="Sushi/SCR/CCP_sf"/>
</dbReference>
<dbReference type="InterPro" id="IPR011360">
    <property type="entry name" value="Compl_C2_B"/>
</dbReference>
<keyword evidence="30" id="KW-1185">Reference proteome</keyword>
<dbReference type="CDD" id="cd00033">
    <property type="entry name" value="CCP"/>
    <property type="match status" value="3"/>
</dbReference>
<comment type="catalytic activity">
    <reaction evidence="1">
        <text>Selective cleavage of Arg-|-Ser bond in complement component C3 alpha-chain to form C3a and C3b, and Arg-|-Xaa bond in complement component C5 alpha-chain to form C5a and C5b.</text>
        <dbReference type="EC" id="3.4.21.43"/>
    </reaction>
</comment>
<evidence type="ECO:0000256" key="17">
    <source>
        <dbReference type="ARBA" id="ARBA00023157"/>
    </source>
</evidence>
<dbReference type="GO" id="GO:0070062">
    <property type="term" value="C:extracellular exosome"/>
    <property type="evidence" value="ECO:0007669"/>
    <property type="project" value="TreeGrafter"/>
</dbReference>
<comment type="cofactor">
    <cofactor evidence="3">
        <name>Mg(2+)</name>
        <dbReference type="ChEBI" id="CHEBI:18420"/>
    </cofactor>
</comment>
<dbReference type="InterPro" id="IPR043504">
    <property type="entry name" value="Peptidase_S1_PA_chymotrypsin"/>
</dbReference>
<dbReference type="CDD" id="cd00190">
    <property type="entry name" value="Tryp_SPc"/>
    <property type="match status" value="1"/>
</dbReference>
<accession>A0A8J6EEB0</accession>
<feature type="domain" description="Sushi" evidence="28">
    <location>
        <begin position="31"/>
        <end position="98"/>
    </location>
</feature>
<dbReference type="InterPro" id="IPR002035">
    <property type="entry name" value="VWF_A"/>
</dbReference>
<dbReference type="Proteomes" id="UP000770717">
    <property type="component" value="Unassembled WGS sequence"/>
</dbReference>
<evidence type="ECO:0000256" key="10">
    <source>
        <dbReference type="ARBA" id="ARBA00022670"/>
    </source>
</evidence>
<evidence type="ECO:0000256" key="15">
    <source>
        <dbReference type="ARBA" id="ARBA00022859"/>
    </source>
</evidence>
<reference evidence="29" key="1">
    <citation type="thesis" date="2020" institute="ProQuest LLC" country="789 East Eisenhower Parkway, Ann Arbor, MI, USA">
        <title>Comparative Genomics and Chromosome Evolution.</title>
        <authorList>
            <person name="Mudd A.B."/>
        </authorList>
    </citation>
    <scope>NUCLEOTIDE SEQUENCE</scope>
    <source>
        <strain evidence="29">HN-11 Male</strain>
        <tissue evidence="29">Kidney and liver</tissue>
    </source>
</reference>
<evidence type="ECO:0000256" key="1">
    <source>
        <dbReference type="ARBA" id="ARBA00000095"/>
    </source>
</evidence>
<evidence type="ECO:0000256" key="9">
    <source>
        <dbReference type="ARBA" id="ARBA00022659"/>
    </source>
</evidence>
<dbReference type="OrthoDB" id="6127264at2759"/>
<dbReference type="Gene3D" id="2.10.70.10">
    <property type="entry name" value="Complement Module, domain 1"/>
    <property type="match status" value="3"/>
</dbReference>
<dbReference type="PANTHER" id="PTHR46393:SF2">
    <property type="entry name" value="COMPLEMENT C2"/>
    <property type="match status" value="1"/>
</dbReference>
<evidence type="ECO:0000256" key="7">
    <source>
        <dbReference type="ARBA" id="ARBA00022525"/>
    </source>
</evidence>
<evidence type="ECO:0000256" key="24">
    <source>
        <dbReference type="PROSITE-ProRule" id="PRU00302"/>
    </source>
</evidence>
<keyword evidence="13" id="KW-0378">Hydrolase</keyword>
<dbReference type="Pfam" id="PF00092">
    <property type="entry name" value="VWA"/>
    <property type="match status" value="1"/>
</dbReference>
<evidence type="ECO:0000259" key="26">
    <source>
        <dbReference type="PROSITE" id="PS50234"/>
    </source>
</evidence>
<evidence type="ECO:0000256" key="13">
    <source>
        <dbReference type="ARBA" id="ARBA00022801"/>
    </source>
</evidence>
<evidence type="ECO:0000256" key="22">
    <source>
        <dbReference type="ARBA" id="ARBA00093544"/>
    </source>
</evidence>
<comment type="caution">
    <text evidence="29">The sequence shown here is derived from an EMBL/GenBank/DDBJ whole genome shotgun (WGS) entry which is preliminary data.</text>
</comment>
<feature type="active site" description="Charge relay system" evidence="23">
    <location>
        <position position="559"/>
    </location>
</feature>
<evidence type="ECO:0000313" key="29">
    <source>
        <dbReference type="EMBL" id="KAG9467562.1"/>
    </source>
</evidence>
<feature type="domain" description="Sushi" evidence="28">
    <location>
        <begin position="160"/>
        <end position="217"/>
    </location>
</feature>
<dbReference type="PIRSF" id="PIRSF001154">
    <property type="entry name" value="Compl_C2_B"/>
    <property type="match status" value="1"/>
</dbReference>
<dbReference type="PRINTS" id="PR00722">
    <property type="entry name" value="CHYMOTRYPSIN"/>
</dbReference>
<dbReference type="EMBL" id="WNTK01001309">
    <property type="protein sequence ID" value="KAG9467562.1"/>
    <property type="molecule type" value="Genomic_DNA"/>
</dbReference>
<keyword evidence="17 24" id="KW-1015">Disulfide bond</keyword>
<evidence type="ECO:0000313" key="30">
    <source>
        <dbReference type="Proteomes" id="UP000770717"/>
    </source>
</evidence>
<keyword evidence="11 25" id="KW-0732">Signal</keyword>
<proteinExistence type="predicted"/>
<dbReference type="PANTHER" id="PTHR46393">
    <property type="entry name" value="SUSHI DOMAIN-CONTAINING PROTEIN"/>
    <property type="match status" value="1"/>
</dbReference>
<evidence type="ECO:0000256" key="18">
    <source>
        <dbReference type="ARBA" id="ARBA00023180"/>
    </source>
</evidence>
<evidence type="ECO:0000256" key="6">
    <source>
        <dbReference type="ARBA" id="ARBA00017023"/>
    </source>
</evidence>
<feature type="domain" description="VWFA" evidence="26">
    <location>
        <begin position="262"/>
        <end position="457"/>
    </location>
</feature>
<organism evidence="29 30">
    <name type="scientific">Eleutherodactylus coqui</name>
    <name type="common">Puerto Rican coqui</name>
    <dbReference type="NCBI Taxonomy" id="57060"/>
    <lineage>
        <taxon>Eukaryota</taxon>
        <taxon>Metazoa</taxon>
        <taxon>Chordata</taxon>
        <taxon>Craniata</taxon>
        <taxon>Vertebrata</taxon>
        <taxon>Euteleostomi</taxon>
        <taxon>Amphibia</taxon>
        <taxon>Batrachia</taxon>
        <taxon>Anura</taxon>
        <taxon>Neobatrachia</taxon>
        <taxon>Hyloidea</taxon>
        <taxon>Eleutherodactylidae</taxon>
        <taxon>Eleutherodactylinae</taxon>
        <taxon>Eleutherodactylus</taxon>
        <taxon>Eleutherodactylus</taxon>
    </lineage>
</organism>
<dbReference type="AlphaFoldDB" id="A0A8J6EEB0"/>
<comment type="cofactor">
    <cofactor evidence="2">
        <name>Mn(2+)</name>
        <dbReference type="ChEBI" id="CHEBI:29035"/>
    </cofactor>
</comment>
<keyword evidence="16" id="KW-0180">Complement pathway</keyword>
<comment type="function">
    <text evidence="20">Precursor of the catalytic component of the C3 and C5 convertase complexes, which are part of the complement pathway, a cascade of proteins that leads to phagocytosis and breakdown of pathogens and signaling that strengthens the adaptive immune system. Component C2 is part of the classical, lectin and GZMK complement systems.</text>
</comment>
<dbReference type="SUPFAM" id="SSF50494">
    <property type="entry name" value="Trypsin-like serine proteases"/>
    <property type="match status" value="1"/>
</dbReference>
<dbReference type="SUPFAM" id="SSF57535">
    <property type="entry name" value="Complement control module/SCR domain"/>
    <property type="match status" value="3"/>
</dbReference>
<sequence>RVQAENLSLGRLLRVVLFLGSIFVAACETEVQCPQDLGNRTATVAFTNGLKVGSNAKFLCPSGQYPWPQSSRTCQANGKWTDIKNTAGRKMKEISCKQIRCPDPIIFENGEFHPRGPFFVDSNITFICNDGYIPRGSMVRTCKTNGKWSGETAICDNGAGHCPDPGLPPGALKTGVRYNMDETVSYKCSTGLTLIGSSKRTCLESRRWSGTEATCQFSYTFDLPEEAGEYFAGSLSGILKTSEKKSGSVGRTVKIKKDGILHVYILLDASNSVGEDNFEIFKECAEILVSKLGGLDMKIEFGVISFATEPKVIVNIANSDDADEVMELLENEVKYSNHRDKSGTNTYSALKEVHKMISFQEQKYKDPTVWNSIHHVIVLLTDGKANMGGRPVEMIRMIRNHLRITENREDHLDVYSFGVGEDTDKTELSELASQKENEKHVFVLNTAEDMKTTFQKIIHISDYGEMCGLNDETTEDEKSFHYPWNVRIKTQSTSPCFGSLISSSWVLSAAHCFMDFDTPEKYLFEIGEETYKGQKIFIHDCYNLTRKVGKGIIQDYDYDVALVKLSKKVTFSKSARPICLPCTEPANRAMKQKKSASCEEHRTFLLSSSEVPARYLSREGQQRNELKELHVDIKNNNLREACILGIQNSEKYKNITPHEMISPRHLCVQGQMSCKGESGGSLFVNTRDRSRFFQVGILSFGTFNPCHTPQRQTSFPSYARDFYVNVLEVLPWLHKNLKEEIEFQPGIKDYNEVVCPT</sequence>
<evidence type="ECO:0000256" key="14">
    <source>
        <dbReference type="ARBA" id="ARBA00022825"/>
    </source>
</evidence>
<evidence type="ECO:0000256" key="19">
    <source>
        <dbReference type="ARBA" id="ARBA00029636"/>
    </source>
</evidence>
<evidence type="ECO:0000259" key="28">
    <source>
        <dbReference type="PROSITE" id="PS50923"/>
    </source>
</evidence>
<dbReference type="SMART" id="SM00327">
    <property type="entry name" value="VWA"/>
    <property type="match status" value="1"/>
</dbReference>
<keyword evidence="14" id="KW-0720">Serine protease</keyword>
<dbReference type="PRINTS" id="PR00453">
    <property type="entry name" value="VWFADOMAIN"/>
</dbReference>
<dbReference type="InterPro" id="IPR018114">
    <property type="entry name" value="TRYPSIN_HIS"/>
</dbReference>
<feature type="signal peptide" evidence="25">
    <location>
        <begin position="1"/>
        <end position="27"/>
    </location>
</feature>
<dbReference type="GO" id="GO:0006958">
    <property type="term" value="P:complement activation, classical pathway"/>
    <property type="evidence" value="ECO:0007669"/>
    <property type="project" value="UniProtKB-KW"/>
</dbReference>
<evidence type="ECO:0000256" key="5">
    <source>
        <dbReference type="ARBA" id="ARBA00004613"/>
    </source>
</evidence>
<keyword evidence="10" id="KW-0645">Protease</keyword>
<dbReference type="Gene3D" id="3.40.50.410">
    <property type="entry name" value="von Willebrand factor, type A domain"/>
    <property type="match status" value="1"/>
</dbReference>
<dbReference type="PROSITE" id="PS50234">
    <property type="entry name" value="VWFA"/>
    <property type="match status" value="1"/>
</dbReference>
<feature type="disulfide bond" evidence="24">
    <location>
        <begin position="128"/>
        <end position="155"/>
    </location>
</feature>
<evidence type="ECO:0000256" key="3">
    <source>
        <dbReference type="ARBA" id="ARBA00001946"/>
    </source>
</evidence>
<evidence type="ECO:0000256" key="4">
    <source>
        <dbReference type="ARBA" id="ARBA00004241"/>
    </source>
</evidence>
<evidence type="ECO:0000256" key="23">
    <source>
        <dbReference type="PIRSR" id="PIRSR001154-1"/>
    </source>
</evidence>
<keyword evidence="8" id="KW-0399">Innate immunity</keyword>
<dbReference type="SMART" id="SM00032">
    <property type="entry name" value="CCP"/>
    <property type="match status" value="3"/>
</dbReference>
<dbReference type="Pfam" id="PF00089">
    <property type="entry name" value="Trypsin"/>
    <property type="match status" value="1"/>
</dbReference>
<feature type="active site" description="Charge relay system" evidence="23">
    <location>
        <position position="678"/>
    </location>
</feature>
<dbReference type="PROSITE" id="PS00134">
    <property type="entry name" value="TRYPSIN_HIS"/>
    <property type="match status" value="1"/>
</dbReference>
<feature type="domain" description="Sushi" evidence="28">
    <location>
        <begin position="99"/>
        <end position="157"/>
    </location>
</feature>
<keyword evidence="15" id="KW-0391">Immunity</keyword>
<evidence type="ECO:0000259" key="27">
    <source>
        <dbReference type="PROSITE" id="PS50240"/>
    </source>
</evidence>